<proteinExistence type="predicted"/>
<evidence type="ECO:0000313" key="3">
    <source>
        <dbReference type="Proteomes" id="UP001152747"/>
    </source>
</evidence>
<organism evidence="2 3">
    <name type="scientific">Caenorhabditis angaria</name>
    <dbReference type="NCBI Taxonomy" id="860376"/>
    <lineage>
        <taxon>Eukaryota</taxon>
        <taxon>Metazoa</taxon>
        <taxon>Ecdysozoa</taxon>
        <taxon>Nematoda</taxon>
        <taxon>Chromadorea</taxon>
        <taxon>Rhabditida</taxon>
        <taxon>Rhabditina</taxon>
        <taxon>Rhabditomorpha</taxon>
        <taxon>Rhabditoidea</taxon>
        <taxon>Rhabditidae</taxon>
        <taxon>Peloderinae</taxon>
        <taxon>Caenorhabditis</taxon>
    </lineage>
</organism>
<dbReference type="AlphaFoldDB" id="A0A9P1IH46"/>
<evidence type="ECO:0000313" key="2">
    <source>
        <dbReference type="EMBL" id="CAI5444991.1"/>
    </source>
</evidence>
<evidence type="ECO:0000256" key="1">
    <source>
        <dbReference type="SAM" id="MobiDB-lite"/>
    </source>
</evidence>
<accession>A0A9P1IH46</accession>
<protein>
    <submittedName>
        <fullName evidence="2">Uncharacterized protein</fullName>
    </submittedName>
</protein>
<keyword evidence="3" id="KW-1185">Reference proteome</keyword>
<reference evidence="2" key="1">
    <citation type="submission" date="2022-11" db="EMBL/GenBank/DDBJ databases">
        <authorList>
            <person name="Kikuchi T."/>
        </authorList>
    </citation>
    <scope>NUCLEOTIDE SEQUENCE</scope>
    <source>
        <strain evidence="2">PS1010</strain>
    </source>
</reference>
<feature type="compositionally biased region" description="Polar residues" evidence="1">
    <location>
        <begin position="71"/>
        <end position="87"/>
    </location>
</feature>
<dbReference type="EMBL" id="CANHGI010000003">
    <property type="protein sequence ID" value="CAI5444991.1"/>
    <property type="molecule type" value="Genomic_DNA"/>
</dbReference>
<feature type="region of interest" description="Disordered" evidence="1">
    <location>
        <begin position="71"/>
        <end position="102"/>
    </location>
</feature>
<sequence length="102" mass="11850">MESNQIQTVSCNQYNNGKVCGFAGTWVFDQSLLRSPSDGYNKRKIMISQKFIRRNSFEIEYRRCFESLKQQSTTTNYTSPTSHHSNASSSQQRQQSILNENR</sequence>
<dbReference type="Proteomes" id="UP001152747">
    <property type="component" value="Unassembled WGS sequence"/>
</dbReference>
<comment type="caution">
    <text evidence="2">The sequence shown here is derived from an EMBL/GenBank/DDBJ whole genome shotgun (WGS) entry which is preliminary data.</text>
</comment>
<gene>
    <name evidence="2" type="ORF">CAMP_LOCUS7628</name>
</gene>
<name>A0A9P1IH46_9PELO</name>